<evidence type="ECO:0008006" key="3">
    <source>
        <dbReference type="Google" id="ProtNLM"/>
    </source>
</evidence>
<dbReference type="SUPFAM" id="SSF54909">
    <property type="entry name" value="Dimeric alpha+beta barrel"/>
    <property type="match status" value="1"/>
</dbReference>
<protein>
    <recommendedName>
        <fullName evidence="3">ABM domain-containing protein</fullName>
    </recommendedName>
</protein>
<reference evidence="1" key="1">
    <citation type="submission" date="2021-02" db="EMBL/GenBank/DDBJ databases">
        <authorList>
            <person name="Nieuwenhuis M."/>
            <person name="Van De Peppel L.J.J."/>
        </authorList>
    </citation>
    <scope>NUCLEOTIDE SEQUENCE</scope>
    <source>
        <strain evidence="1">D49</strain>
    </source>
</reference>
<organism evidence="1 2">
    <name type="scientific">Sphagnurus paluster</name>
    <dbReference type="NCBI Taxonomy" id="117069"/>
    <lineage>
        <taxon>Eukaryota</taxon>
        <taxon>Fungi</taxon>
        <taxon>Dikarya</taxon>
        <taxon>Basidiomycota</taxon>
        <taxon>Agaricomycotina</taxon>
        <taxon>Agaricomycetes</taxon>
        <taxon>Agaricomycetidae</taxon>
        <taxon>Agaricales</taxon>
        <taxon>Tricholomatineae</taxon>
        <taxon>Lyophyllaceae</taxon>
        <taxon>Sphagnurus</taxon>
    </lineage>
</organism>
<comment type="caution">
    <text evidence="1">The sequence shown here is derived from an EMBL/GenBank/DDBJ whole genome shotgun (WGS) entry which is preliminary data.</text>
</comment>
<evidence type="ECO:0000313" key="2">
    <source>
        <dbReference type="Proteomes" id="UP000717328"/>
    </source>
</evidence>
<dbReference type="Gene3D" id="3.30.70.100">
    <property type="match status" value="1"/>
</dbReference>
<reference evidence="1" key="2">
    <citation type="submission" date="2021-10" db="EMBL/GenBank/DDBJ databases">
        <title>Phylogenomics reveals ancestral predisposition of the termite-cultivated fungus Termitomyces towards a domesticated lifestyle.</title>
        <authorList>
            <person name="Auxier B."/>
            <person name="Grum-Grzhimaylo A."/>
            <person name="Cardenas M.E."/>
            <person name="Lodge J.D."/>
            <person name="Laessoe T."/>
            <person name="Pedersen O."/>
            <person name="Smith M.E."/>
            <person name="Kuyper T.W."/>
            <person name="Franco-Molano E.A."/>
            <person name="Baroni T.J."/>
            <person name="Aanen D.K."/>
        </authorList>
    </citation>
    <scope>NUCLEOTIDE SEQUENCE</scope>
    <source>
        <strain evidence="1">D49</strain>
    </source>
</reference>
<keyword evidence="2" id="KW-1185">Reference proteome</keyword>
<gene>
    <name evidence="1" type="ORF">H0H81_005784</name>
</gene>
<evidence type="ECO:0000313" key="1">
    <source>
        <dbReference type="EMBL" id="KAG5637101.1"/>
    </source>
</evidence>
<accession>A0A9P7FU28</accession>
<dbReference type="EMBL" id="JABCKI010005861">
    <property type="protein sequence ID" value="KAG5637101.1"/>
    <property type="molecule type" value="Genomic_DNA"/>
</dbReference>
<dbReference type="OrthoDB" id="3830579at2759"/>
<dbReference type="InterPro" id="IPR011008">
    <property type="entry name" value="Dimeric_a/b-barrel"/>
</dbReference>
<sequence>MSRPAVEFARFKSSGALASQPSLLQELLAGAQEGGLKAQSYGATIEKPDEFVWLMYRANYKWPEARGEFFPKLMAVCDGNPSMPWVIEVDSLPDSAGHLTFKPAVPIEEIKSIMEYNFQLQGSAPGIRGGVWGFHTDDDHRVSVITGWDSLEAHHGLRKLDVFKELGQKIRELLEDKEIYHVELKHFP</sequence>
<name>A0A9P7FU28_9AGAR</name>
<dbReference type="AlphaFoldDB" id="A0A9P7FU28"/>
<proteinExistence type="predicted"/>
<dbReference type="Proteomes" id="UP000717328">
    <property type="component" value="Unassembled WGS sequence"/>
</dbReference>